<dbReference type="InterPro" id="IPR000719">
    <property type="entry name" value="Prot_kinase_dom"/>
</dbReference>
<evidence type="ECO:0000313" key="3">
    <source>
        <dbReference type="Proteomes" id="UP001633002"/>
    </source>
</evidence>
<accession>A0ABD3HK52</accession>
<evidence type="ECO:0000313" key="2">
    <source>
        <dbReference type="EMBL" id="KAL3691221.1"/>
    </source>
</evidence>
<reference evidence="2 3" key="1">
    <citation type="submission" date="2024-09" db="EMBL/GenBank/DDBJ databases">
        <title>Chromosome-scale assembly of Riccia sorocarpa.</title>
        <authorList>
            <person name="Paukszto L."/>
        </authorList>
    </citation>
    <scope>NUCLEOTIDE SEQUENCE [LARGE SCALE GENOMIC DNA]</scope>
    <source>
        <strain evidence="2">LP-2024</strain>
        <tissue evidence="2">Aerial parts of the thallus</tissue>
    </source>
</reference>
<evidence type="ECO:0000259" key="1">
    <source>
        <dbReference type="PROSITE" id="PS50011"/>
    </source>
</evidence>
<comment type="caution">
    <text evidence="2">The sequence shown here is derived from an EMBL/GenBank/DDBJ whole genome shotgun (WGS) entry which is preliminary data.</text>
</comment>
<organism evidence="2 3">
    <name type="scientific">Riccia sorocarpa</name>
    <dbReference type="NCBI Taxonomy" id="122646"/>
    <lineage>
        <taxon>Eukaryota</taxon>
        <taxon>Viridiplantae</taxon>
        <taxon>Streptophyta</taxon>
        <taxon>Embryophyta</taxon>
        <taxon>Marchantiophyta</taxon>
        <taxon>Marchantiopsida</taxon>
        <taxon>Marchantiidae</taxon>
        <taxon>Marchantiales</taxon>
        <taxon>Ricciaceae</taxon>
        <taxon>Riccia</taxon>
    </lineage>
</organism>
<dbReference type="PROSITE" id="PS50011">
    <property type="entry name" value="PROTEIN_KINASE_DOM"/>
    <property type="match status" value="1"/>
</dbReference>
<protein>
    <recommendedName>
        <fullName evidence="1">Protein kinase domain-containing protein</fullName>
    </recommendedName>
</protein>
<feature type="domain" description="Protein kinase" evidence="1">
    <location>
        <begin position="1"/>
        <end position="306"/>
    </location>
</feature>
<dbReference type="Proteomes" id="UP001633002">
    <property type="component" value="Unassembled WGS sequence"/>
</dbReference>
<sequence>MHKELASFAETHCAIVHPIACHNIEAESVLVYPYWNGRDIYKWKNLERTTRGSRLADNSGRSMNLITDHPRWFRNPSDHKTQRKWKNVEIFRAHRLEIICILWSALEFMHEYNWLNCDIHMKNVFLHFPDWDYEDGQPEKRMPTWENKRSLVFAAFGDLGMAQQVHVATSDNGVKYPPDDTTELEWIAPELVDWKIYKLAEKNISIRPVYEYNKATDLYALGVLTHKLCGDFFTDMTRSARIVYNDKYYAEGADKSRQKYNRPIEMPSQEKRERINVYKDYLNSVRVNMAYGLAYHEMRQRRLLPE</sequence>
<keyword evidence="3" id="KW-1185">Reference proteome</keyword>
<gene>
    <name evidence="2" type="ORF">R1sor_004872</name>
</gene>
<dbReference type="SUPFAM" id="SSF56112">
    <property type="entry name" value="Protein kinase-like (PK-like)"/>
    <property type="match status" value="1"/>
</dbReference>
<dbReference type="AlphaFoldDB" id="A0ABD3HK52"/>
<proteinExistence type="predicted"/>
<name>A0ABD3HK52_9MARC</name>
<dbReference type="Gene3D" id="1.10.510.10">
    <property type="entry name" value="Transferase(Phosphotransferase) domain 1"/>
    <property type="match status" value="1"/>
</dbReference>
<dbReference type="InterPro" id="IPR011009">
    <property type="entry name" value="Kinase-like_dom_sf"/>
</dbReference>
<dbReference type="EMBL" id="JBJQOH010000003">
    <property type="protein sequence ID" value="KAL3691221.1"/>
    <property type="molecule type" value="Genomic_DNA"/>
</dbReference>